<evidence type="ECO:0000256" key="4">
    <source>
        <dbReference type="ARBA" id="ARBA00041402"/>
    </source>
</evidence>
<dbReference type="PANTHER" id="PTHR16650">
    <property type="entry name" value="C21ORF13-RELATED"/>
    <property type="match status" value="1"/>
</dbReference>
<sequence>MIVGSTVENTKETILTLTVLRALSVTYCETARNSKCFVMSGTEEKKAQQKERKKKEKKKKGQRIFPQDDKKGGKKLPAEKIPYQNSSSLSLQSRMISQKKNAVAQRILSARLHKIKQLKNEIFYLQQKVEASSLENHVLKELQCRHLKAIGRYENSESNLPNLLASHYNKVRALRNLLKVSQENEKNTSKKLRKVETELLKTKDAFQALHVLSENKALAEREQLYHRLSTVTEKIEVNNNRIQSLEEQLKLNNSTFSRQLAKENKKAVEAGIITKNLQMEINSLHQKMKEKDRQLYIQNIYANRIPKIQKMKRDSVPHEKSLSVNRAVQVDKQSFRSLLLSQYQAQETEKSPIQLTKEKKSSEDKNQKTKANEAYTDPQCRTEKKATKKIPKPQMFNRTHRDYLSEGRLLMEEYTCLEFMKEEKTDLLKQELDKPMKTEQALSDNVKANKQEDAVEEYEKEEKKPDEEVNSSEKEGSKCVTPGPRMKTPIGLKKNPIFSEATENLHHGLPASGTKSRQGSFCNLRHVAQDCGETAQSKEKNSFGLYEPSFGKITKTGRKDSSTEVEGCAHMTFAERKNNLMKEFFGPGCV</sequence>
<dbReference type="InterPro" id="IPR026188">
    <property type="entry name" value="Lebercilin-like"/>
</dbReference>
<keyword evidence="2" id="KW-0175">Coiled coil</keyword>
<dbReference type="Pfam" id="PF15619">
    <property type="entry name" value="Lebercilin"/>
    <property type="match status" value="1"/>
</dbReference>
<feature type="compositionally biased region" description="Basic and acidic residues" evidence="5">
    <location>
        <begin position="356"/>
        <end position="371"/>
    </location>
</feature>
<reference evidence="7 8" key="1">
    <citation type="submission" date="2016-02" db="EMBL/GenBank/DDBJ databases">
        <title>Band-tailed pigeon sequencing and assembly.</title>
        <authorList>
            <person name="Soares A.E."/>
            <person name="Novak B.J."/>
            <person name="Rice E.S."/>
            <person name="O'Connell B."/>
            <person name="Chang D."/>
            <person name="Weber S."/>
            <person name="Shapiro B."/>
        </authorList>
    </citation>
    <scope>NUCLEOTIDE SEQUENCE [LARGE SCALE GENOMIC DNA]</scope>
    <source>
        <strain evidence="7">BTP2013</strain>
        <tissue evidence="7">Blood</tissue>
    </source>
</reference>
<accession>A0A1V4J277</accession>
<keyword evidence="8" id="KW-1185">Reference proteome</keyword>
<dbReference type="PANTHER" id="PTHR16650:SF9">
    <property type="entry name" value="LEBERCILIN-LIKE PROTEIN"/>
    <property type="match status" value="1"/>
</dbReference>
<dbReference type="OrthoDB" id="2123794at2759"/>
<dbReference type="GO" id="GO:0005930">
    <property type="term" value="C:axoneme"/>
    <property type="evidence" value="ECO:0007669"/>
    <property type="project" value="TreeGrafter"/>
</dbReference>
<evidence type="ECO:0000256" key="2">
    <source>
        <dbReference type="ARBA" id="ARBA00023054"/>
    </source>
</evidence>
<evidence type="ECO:0000256" key="3">
    <source>
        <dbReference type="ARBA" id="ARBA00041189"/>
    </source>
</evidence>
<feature type="region of interest" description="Disordered" evidence="5">
    <location>
        <begin position="42"/>
        <end position="79"/>
    </location>
</feature>
<dbReference type="STRING" id="372326.A0A1V4J277"/>
<comment type="similarity">
    <text evidence="1">Belongs to the LCA5 family.</text>
</comment>
<protein>
    <recommendedName>
        <fullName evidence="3">Lebercilin-like protein</fullName>
    </recommendedName>
    <alternativeName>
        <fullName evidence="4">Leber congenital amaurosis 5-like protein</fullName>
    </alternativeName>
</protein>
<name>A0A1V4J277_PATFA</name>
<evidence type="ECO:0000259" key="6">
    <source>
        <dbReference type="Pfam" id="PF15619"/>
    </source>
</evidence>
<dbReference type="GO" id="GO:0042073">
    <property type="term" value="P:intraciliary transport"/>
    <property type="evidence" value="ECO:0007669"/>
    <property type="project" value="TreeGrafter"/>
</dbReference>
<gene>
    <name evidence="7" type="primary">LCA5L</name>
    <name evidence="7" type="ORF">AV530_016468</name>
</gene>
<feature type="compositionally biased region" description="Basic residues" evidence="5">
    <location>
        <begin position="51"/>
        <end position="62"/>
    </location>
</feature>
<evidence type="ECO:0000256" key="1">
    <source>
        <dbReference type="ARBA" id="ARBA00010229"/>
    </source>
</evidence>
<evidence type="ECO:0000313" key="8">
    <source>
        <dbReference type="Proteomes" id="UP000190648"/>
    </source>
</evidence>
<dbReference type="Proteomes" id="UP000190648">
    <property type="component" value="Unassembled WGS sequence"/>
</dbReference>
<feature type="region of interest" description="Disordered" evidence="5">
    <location>
        <begin position="438"/>
        <end position="491"/>
    </location>
</feature>
<comment type="caution">
    <text evidence="7">The sequence shown here is derived from an EMBL/GenBank/DDBJ whole genome shotgun (WGS) entry which is preliminary data.</text>
</comment>
<feature type="compositionally biased region" description="Basic and acidic residues" evidence="5">
    <location>
        <begin position="460"/>
        <end position="477"/>
    </location>
</feature>
<evidence type="ECO:0000313" key="7">
    <source>
        <dbReference type="EMBL" id="OPJ66391.1"/>
    </source>
</evidence>
<feature type="domain" description="Lebercilin" evidence="6">
    <location>
        <begin position="103"/>
        <end position="295"/>
    </location>
</feature>
<dbReference type="AlphaFoldDB" id="A0A1V4J277"/>
<organism evidence="7 8">
    <name type="scientific">Patagioenas fasciata monilis</name>
    <dbReference type="NCBI Taxonomy" id="372326"/>
    <lineage>
        <taxon>Eukaryota</taxon>
        <taxon>Metazoa</taxon>
        <taxon>Chordata</taxon>
        <taxon>Craniata</taxon>
        <taxon>Vertebrata</taxon>
        <taxon>Euteleostomi</taxon>
        <taxon>Archelosauria</taxon>
        <taxon>Archosauria</taxon>
        <taxon>Dinosauria</taxon>
        <taxon>Saurischia</taxon>
        <taxon>Theropoda</taxon>
        <taxon>Coelurosauria</taxon>
        <taxon>Aves</taxon>
        <taxon>Neognathae</taxon>
        <taxon>Neoaves</taxon>
        <taxon>Columbimorphae</taxon>
        <taxon>Columbiformes</taxon>
        <taxon>Columbidae</taxon>
        <taxon>Patagioenas</taxon>
    </lineage>
</organism>
<dbReference type="EMBL" id="LSYS01009367">
    <property type="protein sequence ID" value="OPJ66391.1"/>
    <property type="molecule type" value="Genomic_DNA"/>
</dbReference>
<feature type="region of interest" description="Disordered" evidence="5">
    <location>
        <begin position="349"/>
        <end position="388"/>
    </location>
</feature>
<dbReference type="InterPro" id="IPR028933">
    <property type="entry name" value="Lebercilin_dom"/>
</dbReference>
<evidence type="ECO:0000256" key="5">
    <source>
        <dbReference type="SAM" id="MobiDB-lite"/>
    </source>
</evidence>
<proteinExistence type="inferred from homology"/>